<dbReference type="PANTHER" id="PTHR42796:SF4">
    <property type="entry name" value="FUMARYLACETOACETATE HYDROLASE DOMAIN-CONTAINING PROTEIN 2A"/>
    <property type="match status" value="1"/>
</dbReference>
<evidence type="ECO:0000256" key="1">
    <source>
        <dbReference type="ARBA" id="ARBA00010211"/>
    </source>
</evidence>
<proteinExistence type="inferred from homology"/>
<evidence type="ECO:0000313" key="5">
    <source>
        <dbReference type="Proteomes" id="UP000294508"/>
    </source>
</evidence>
<dbReference type="Proteomes" id="UP000294508">
    <property type="component" value="Unassembled WGS sequence"/>
</dbReference>
<reference evidence="4 5" key="1">
    <citation type="journal article" date="2015" name="Stand. Genomic Sci.">
        <title>Genomic Encyclopedia of Bacterial and Archaeal Type Strains, Phase III: the genomes of soil and plant-associated and newly described type strains.</title>
        <authorList>
            <person name="Whitman W.B."/>
            <person name="Woyke T."/>
            <person name="Klenk H.P."/>
            <person name="Zhou Y."/>
            <person name="Lilburn T.G."/>
            <person name="Beck B.J."/>
            <person name="De Vos P."/>
            <person name="Vandamme P."/>
            <person name="Eisen J.A."/>
            <person name="Garrity G."/>
            <person name="Hugenholtz P."/>
            <person name="Kyrpides N.C."/>
        </authorList>
    </citation>
    <scope>NUCLEOTIDE SEQUENCE [LARGE SCALE GENOMIC DNA]</scope>
    <source>
        <strain evidence="4 5">VKM Ac-2572</strain>
    </source>
</reference>
<dbReference type="OrthoDB" id="9805307at2"/>
<name>A0A4R2GVE2_9ACTN</name>
<dbReference type="AlphaFoldDB" id="A0A4R2GVE2"/>
<dbReference type="PANTHER" id="PTHR42796">
    <property type="entry name" value="FUMARYLACETOACETATE HYDROLASE DOMAIN-CONTAINING PROTEIN 2A-RELATED"/>
    <property type="match status" value="1"/>
</dbReference>
<dbReference type="InterPro" id="IPR036663">
    <property type="entry name" value="Fumarylacetoacetase_C_sf"/>
</dbReference>
<evidence type="ECO:0000313" key="4">
    <source>
        <dbReference type="EMBL" id="TCO14810.1"/>
    </source>
</evidence>
<comment type="similarity">
    <text evidence="1">Belongs to the FAH family.</text>
</comment>
<dbReference type="GO" id="GO:0044281">
    <property type="term" value="P:small molecule metabolic process"/>
    <property type="evidence" value="ECO:0007669"/>
    <property type="project" value="UniProtKB-ARBA"/>
</dbReference>
<keyword evidence="5" id="KW-1185">Reference proteome</keyword>
<feature type="domain" description="Fumarylacetoacetase-like C-terminal" evidence="3">
    <location>
        <begin position="83"/>
        <end position="284"/>
    </location>
</feature>
<protein>
    <submittedName>
        <fullName evidence="4">2-keto-4-pentenoate hydratase/2-oxohepta-3-ene-1,7-dioic acid hydratase in catechol pathway</fullName>
    </submittedName>
</protein>
<dbReference type="GO" id="GO:0003824">
    <property type="term" value="F:catalytic activity"/>
    <property type="evidence" value="ECO:0007669"/>
    <property type="project" value="InterPro"/>
</dbReference>
<dbReference type="Gene3D" id="3.90.850.10">
    <property type="entry name" value="Fumarylacetoacetase-like, C-terminal domain"/>
    <property type="match status" value="1"/>
</dbReference>
<evidence type="ECO:0000259" key="3">
    <source>
        <dbReference type="Pfam" id="PF01557"/>
    </source>
</evidence>
<gene>
    <name evidence="4" type="ORF">EV652_12314</name>
</gene>
<sequence length="288" mass="30499">MSGSVQLGSVKVAGSNEEPVVLDPDRGVVPVRELVPGFDGDLLSLLGRTSLSELALAASSAPVDVFRDPADVAFTAPYRHPRKLWGIGLNYLEHAGDLSENVPTEPASFMKGDHTIIGPGDPIPVPSQSTRTTAEAELGLVIGRECYQVEEDEALDYVYGVVPVLDQTAEDILERNPRFLTRSKNFPGFFSFGPTITGLDAVLAHWGSLDAVEVSTVLNGSVHRSNTVSNMAFSPAFLVSFHSKVMPLFPGDIISTGTPGAVHINPGDVAECRIPGVGVLTNPVTAGQ</sequence>
<keyword evidence="2" id="KW-0479">Metal-binding</keyword>
<dbReference type="Pfam" id="PF01557">
    <property type="entry name" value="FAA_hydrolase"/>
    <property type="match status" value="1"/>
</dbReference>
<dbReference type="RefSeq" id="WP_132216115.1">
    <property type="nucleotide sequence ID" value="NZ_SLWN01000023.1"/>
</dbReference>
<dbReference type="SUPFAM" id="SSF56529">
    <property type="entry name" value="FAH"/>
    <property type="match status" value="1"/>
</dbReference>
<accession>A0A4R2GVE2</accession>
<comment type="caution">
    <text evidence="4">The sequence shown here is derived from an EMBL/GenBank/DDBJ whole genome shotgun (WGS) entry which is preliminary data.</text>
</comment>
<dbReference type="EMBL" id="SLWN01000023">
    <property type="protein sequence ID" value="TCO14810.1"/>
    <property type="molecule type" value="Genomic_DNA"/>
</dbReference>
<dbReference type="InterPro" id="IPR051121">
    <property type="entry name" value="FAH"/>
</dbReference>
<evidence type="ECO:0000256" key="2">
    <source>
        <dbReference type="ARBA" id="ARBA00022723"/>
    </source>
</evidence>
<organism evidence="4 5">
    <name type="scientific">Kribbella steppae</name>
    <dbReference type="NCBI Taxonomy" id="2512223"/>
    <lineage>
        <taxon>Bacteria</taxon>
        <taxon>Bacillati</taxon>
        <taxon>Actinomycetota</taxon>
        <taxon>Actinomycetes</taxon>
        <taxon>Propionibacteriales</taxon>
        <taxon>Kribbellaceae</taxon>
        <taxon>Kribbella</taxon>
    </lineage>
</organism>
<dbReference type="GO" id="GO:0046872">
    <property type="term" value="F:metal ion binding"/>
    <property type="evidence" value="ECO:0007669"/>
    <property type="project" value="UniProtKB-KW"/>
</dbReference>
<dbReference type="InterPro" id="IPR011234">
    <property type="entry name" value="Fumarylacetoacetase-like_C"/>
</dbReference>